<feature type="non-terminal residue" evidence="7">
    <location>
        <position position="158"/>
    </location>
</feature>
<evidence type="ECO:0000259" key="6">
    <source>
        <dbReference type="PROSITE" id="PS50048"/>
    </source>
</evidence>
<dbReference type="InterPro" id="IPR053157">
    <property type="entry name" value="Sterol_Uptake_Regulator"/>
</dbReference>
<comment type="caution">
    <text evidence="7">The sequence shown here is derived from an EMBL/GenBank/DDBJ whole genome shotgun (WGS) entry which is preliminary data.</text>
</comment>
<evidence type="ECO:0000256" key="5">
    <source>
        <dbReference type="SAM" id="MobiDB-lite"/>
    </source>
</evidence>
<evidence type="ECO:0000256" key="4">
    <source>
        <dbReference type="ARBA" id="ARBA00023242"/>
    </source>
</evidence>
<name>A0A0F8UB40_9EURO</name>
<protein>
    <recommendedName>
        <fullName evidence="6">Zn(2)-C6 fungal-type domain-containing protein</fullName>
    </recommendedName>
</protein>
<gene>
    <name evidence="7" type="ORF">AOCH_006262</name>
</gene>
<evidence type="ECO:0000313" key="7">
    <source>
        <dbReference type="EMBL" id="KKK16959.1"/>
    </source>
</evidence>
<dbReference type="PROSITE" id="PS50048">
    <property type="entry name" value="ZN2_CY6_FUNGAL_2"/>
    <property type="match status" value="1"/>
</dbReference>
<evidence type="ECO:0000313" key="8">
    <source>
        <dbReference type="Proteomes" id="UP000034947"/>
    </source>
</evidence>
<dbReference type="VEuPathDB" id="FungiDB:P175DRAFT_0557562"/>
<dbReference type="GO" id="GO:0001228">
    <property type="term" value="F:DNA-binding transcription activator activity, RNA polymerase II-specific"/>
    <property type="evidence" value="ECO:0007669"/>
    <property type="project" value="TreeGrafter"/>
</dbReference>
<keyword evidence="3" id="KW-0804">Transcription</keyword>
<evidence type="ECO:0000256" key="3">
    <source>
        <dbReference type="ARBA" id="ARBA00023163"/>
    </source>
</evidence>
<keyword evidence="2" id="KW-0238">DNA-binding</keyword>
<proteinExistence type="predicted"/>
<keyword evidence="1" id="KW-0805">Transcription regulation</keyword>
<evidence type="ECO:0000256" key="1">
    <source>
        <dbReference type="ARBA" id="ARBA00023015"/>
    </source>
</evidence>
<keyword evidence="8" id="KW-1185">Reference proteome</keyword>
<evidence type="ECO:0000256" key="2">
    <source>
        <dbReference type="ARBA" id="ARBA00023125"/>
    </source>
</evidence>
<dbReference type="Gene3D" id="4.10.240.10">
    <property type="entry name" value="Zn(2)-C6 fungal-type DNA-binding domain"/>
    <property type="match status" value="1"/>
</dbReference>
<feature type="region of interest" description="Disordered" evidence="5">
    <location>
        <begin position="1"/>
        <end position="25"/>
    </location>
</feature>
<dbReference type="PANTHER" id="PTHR47784:SF9">
    <property type="entry name" value="ZN(II)2CYS6 TRANSCRIPTION FACTOR (EUROFUNG)"/>
    <property type="match status" value="1"/>
</dbReference>
<dbReference type="SMART" id="SM00066">
    <property type="entry name" value="GAL4"/>
    <property type="match status" value="1"/>
</dbReference>
<dbReference type="Pfam" id="PF00172">
    <property type="entry name" value="Zn_clus"/>
    <property type="match status" value="1"/>
</dbReference>
<accession>A0A0F8UB40</accession>
<dbReference type="GO" id="GO:0008270">
    <property type="term" value="F:zinc ion binding"/>
    <property type="evidence" value="ECO:0007669"/>
    <property type="project" value="InterPro"/>
</dbReference>
<dbReference type="SUPFAM" id="SSF57701">
    <property type="entry name" value="Zn2/Cys6 DNA-binding domain"/>
    <property type="match status" value="1"/>
</dbReference>
<dbReference type="GO" id="GO:0003677">
    <property type="term" value="F:DNA binding"/>
    <property type="evidence" value="ECO:0007669"/>
    <property type="project" value="UniProtKB-KW"/>
</dbReference>
<dbReference type="PANTHER" id="PTHR47784">
    <property type="entry name" value="STEROL UPTAKE CONTROL PROTEIN 2"/>
    <property type="match status" value="1"/>
</dbReference>
<dbReference type="PROSITE" id="PS00463">
    <property type="entry name" value="ZN2_CY6_FUNGAL_1"/>
    <property type="match status" value="1"/>
</dbReference>
<dbReference type="EMBL" id="JYKN01002291">
    <property type="protein sequence ID" value="KKK16959.1"/>
    <property type="molecule type" value="Genomic_DNA"/>
</dbReference>
<dbReference type="CDD" id="cd00067">
    <property type="entry name" value="GAL4"/>
    <property type="match status" value="1"/>
</dbReference>
<feature type="domain" description="Zn(2)-C6 fungal-type" evidence="6">
    <location>
        <begin position="33"/>
        <end position="63"/>
    </location>
</feature>
<dbReference type="InterPro" id="IPR001138">
    <property type="entry name" value="Zn2Cys6_DnaBD"/>
</dbReference>
<dbReference type="Proteomes" id="UP000034947">
    <property type="component" value="Unassembled WGS sequence"/>
</dbReference>
<sequence>MQGQIMPFRVKIPPRPEARTYHSRRPHRKSRAGCAKCKQRRVKCDETRPHCRKCQKLGIDCTYEAILPVGCGNLNGVTHFIKHAPCLTAPDASAYSMSLRAVSTSIDDILRVKPGRVVGDGFSNLDTLRHFQDVVTSTVISKFGREVMRGKVIRLAFE</sequence>
<keyword evidence="4" id="KW-0539">Nucleus</keyword>
<reference evidence="7 8" key="1">
    <citation type="submission" date="2015-02" db="EMBL/GenBank/DDBJ databases">
        <title>Draft Genome Sequences of Two Closely-Related Aflatoxigenic Aspergillus Species Obtained from the Cote d'Ivoire.</title>
        <authorList>
            <person name="Moore G.G."/>
            <person name="Beltz S.B."/>
            <person name="Mack B.M."/>
        </authorList>
    </citation>
    <scope>NUCLEOTIDE SEQUENCE [LARGE SCALE GENOMIC DNA]</scope>
    <source>
        <strain evidence="7 8">SRRC1432</strain>
    </source>
</reference>
<dbReference type="AlphaFoldDB" id="A0A0F8UB40"/>
<organism evidence="7 8">
    <name type="scientific">Aspergillus ochraceoroseus</name>
    <dbReference type="NCBI Taxonomy" id="138278"/>
    <lineage>
        <taxon>Eukaryota</taxon>
        <taxon>Fungi</taxon>
        <taxon>Dikarya</taxon>
        <taxon>Ascomycota</taxon>
        <taxon>Pezizomycotina</taxon>
        <taxon>Eurotiomycetes</taxon>
        <taxon>Eurotiomycetidae</taxon>
        <taxon>Eurotiales</taxon>
        <taxon>Aspergillaceae</taxon>
        <taxon>Aspergillus</taxon>
        <taxon>Aspergillus subgen. Nidulantes</taxon>
    </lineage>
</organism>
<dbReference type="InterPro" id="IPR036864">
    <property type="entry name" value="Zn2-C6_fun-type_DNA-bd_sf"/>
</dbReference>